<dbReference type="InParanoid" id="A0A194X4W6"/>
<dbReference type="GeneID" id="28832406"/>
<protein>
    <submittedName>
        <fullName evidence="1">Uncharacterized protein</fullName>
    </submittedName>
</protein>
<dbReference type="Proteomes" id="UP000070700">
    <property type="component" value="Unassembled WGS sequence"/>
</dbReference>
<dbReference type="EMBL" id="KQ947418">
    <property type="protein sequence ID" value="KUJ15218.1"/>
    <property type="molecule type" value="Genomic_DNA"/>
</dbReference>
<dbReference type="AlphaFoldDB" id="A0A194X4W6"/>
<dbReference type="OrthoDB" id="5468744at2759"/>
<dbReference type="KEGG" id="psco:LY89DRAFT_783412"/>
<gene>
    <name evidence="1" type="ORF">LY89DRAFT_783412</name>
</gene>
<evidence type="ECO:0000313" key="2">
    <source>
        <dbReference type="Proteomes" id="UP000070700"/>
    </source>
</evidence>
<accession>A0A194X4W6</accession>
<keyword evidence="2" id="KW-1185">Reference proteome</keyword>
<sequence length="152" mass="17610">MDSDSDTSTLIPNFFHKALPLSPRTRSPVLIENSDLRKRNKLLEEVIEVLYKQNLQYATILNSYKSFEKEAKKSAAHVAKASGDNVDYYYVVAYRQYYSKMRTLEREAKSDWEDYCEDKPHGLGAVVDQFLDEIKERLVDEGTEEIIIGFSE</sequence>
<proteinExistence type="predicted"/>
<name>A0A194X4W6_MOLSC</name>
<organism evidence="1 2">
    <name type="scientific">Mollisia scopiformis</name>
    <name type="common">Conifer needle endophyte fungus</name>
    <name type="synonym">Phialocephala scopiformis</name>
    <dbReference type="NCBI Taxonomy" id="149040"/>
    <lineage>
        <taxon>Eukaryota</taxon>
        <taxon>Fungi</taxon>
        <taxon>Dikarya</taxon>
        <taxon>Ascomycota</taxon>
        <taxon>Pezizomycotina</taxon>
        <taxon>Leotiomycetes</taxon>
        <taxon>Helotiales</taxon>
        <taxon>Mollisiaceae</taxon>
        <taxon>Mollisia</taxon>
    </lineage>
</organism>
<reference evidence="1 2" key="1">
    <citation type="submission" date="2015-10" db="EMBL/GenBank/DDBJ databases">
        <title>Full genome of DAOMC 229536 Phialocephala scopiformis, a fungal endophyte of spruce producing the potent anti-insectan compound rugulosin.</title>
        <authorList>
            <consortium name="DOE Joint Genome Institute"/>
            <person name="Walker A.K."/>
            <person name="Frasz S.L."/>
            <person name="Seifert K.A."/>
            <person name="Miller J.D."/>
            <person name="Mondo S.J."/>
            <person name="Labutti K."/>
            <person name="Lipzen A."/>
            <person name="Dockter R."/>
            <person name="Kennedy M."/>
            <person name="Grigoriev I.V."/>
            <person name="Spatafora J.W."/>
        </authorList>
    </citation>
    <scope>NUCLEOTIDE SEQUENCE [LARGE SCALE GENOMIC DNA]</scope>
    <source>
        <strain evidence="1 2">CBS 120377</strain>
    </source>
</reference>
<dbReference type="RefSeq" id="XP_018069573.1">
    <property type="nucleotide sequence ID" value="XM_018222680.1"/>
</dbReference>
<evidence type="ECO:0000313" key="1">
    <source>
        <dbReference type="EMBL" id="KUJ15218.1"/>
    </source>
</evidence>